<dbReference type="AlphaFoldDB" id="A0A1D8NDI3"/>
<sequence length="226" mass="24252">MSDMSREYRYCCLVCPRIDLPHSFAPFAPFASFTSFAPLIYHSIQAFRLLRPPVNCLLLSSSSSHSRLNIASAPATLSAYCFHSSSGRSPNSASVLARIHTLLSRPTADSSEVALNTFCTSASGPFFLVGDTDAVDRAIGGGVPRPTSPMSGTTPFKSAVTPFKSAVTPFKLAVSPFISCPTPFVPPFMSGVPSSSTFSFLASLDAGDRDSSLRRLGEVMMMFRRD</sequence>
<dbReference type="EMBL" id="CP017556">
    <property type="protein sequence ID" value="AOW03683.1"/>
    <property type="molecule type" value="Genomic_DNA"/>
</dbReference>
<name>A0A1D8NDI3_YARLL</name>
<organism evidence="1 2">
    <name type="scientific">Yarrowia lipolytica</name>
    <name type="common">Candida lipolytica</name>
    <dbReference type="NCBI Taxonomy" id="4952"/>
    <lineage>
        <taxon>Eukaryota</taxon>
        <taxon>Fungi</taxon>
        <taxon>Dikarya</taxon>
        <taxon>Ascomycota</taxon>
        <taxon>Saccharomycotina</taxon>
        <taxon>Dipodascomycetes</taxon>
        <taxon>Dipodascales</taxon>
        <taxon>Dipodascales incertae sedis</taxon>
        <taxon>Yarrowia</taxon>
    </lineage>
</organism>
<proteinExistence type="predicted"/>
<dbReference type="RefSeq" id="XP_068138736.1">
    <property type="nucleotide sequence ID" value="XM_068282635.1"/>
</dbReference>
<dbReference type="VEuPathDB" id="FungiDB:YALI1_D08494g"/>
<dbReference type="GeneID" id="94583250"/>
<protein>
    <submittedName>
        <fullName evidence="1">Uncharacterized protein</fullName>
    </submittedName>
</protein>
<reference evidence="1 2" key="1">
    <citation type="journal article" date="2016" name="PLoS ONE">
        <title>Sequence Assembly of Yarrowia lipolytica Strain W29/CLIB89 Shows Transposable Element Diversity.</title>
        <authorList>
            <person name="Magnan C."/>
            <person name="Yu J."/>
            <person name="Chang I."/>
            <person name="Jahn E."/>
            <person name="Kanomata Y."/>
            <person name="Wu J."/>
            <person name="Zeller M."/>
            <person name="Oakes M."/>
            <person name="Baldi P."/>
            <person name="Sandmeyer S."/>
        </authorList>
    </citation>
    <scope>NUCLEOTIDE SEQUENCE [LARGE SCALE GENOMIC DNA]</scope>
    <source>
        <strain evidence="2">CLIB89(W29)</strain>
    </source>
</reference>
<accession>A0A1D8NDI3</accession>
<evidence type="ECO:0000313" key="2">
    <source>
        <dbReference type="Proteomes" id="UP000182444"/>
    </source>
</evidence>
<evidence type="ECO:0000313" key="1">
    <source>
        <dbReference type="EMBL" id="AOW03683.1"/>
    </source>
</evidence>
<gene>
    <name evidence="1" type="ORF">YALI1_D08494g</name>
</gene>
<dbReference type="Proteomes" id="UP000182444">
    <property type="component" value="Chromosome 1D"/>
</dbReference>